<proteinExistence type="predicted"/>
<comment type="caution">
    <text evidence="1">The sequence shown here is derived from an EMBL/GenBank/DDBJ whole genome shotgun (WGS) entry which is preliminary data.</text>
</comment>
<protein>
    <submittedName>
        <fullName evidence="1">Uncharacterized protein</fullName>
    </submittedName>
</protein>
<dbReference type="Proteomes" id="UP000265520">
    <property type="component" value="Unassembled WGS sequence"/>
</dbReference>
<dbReference type="EMBL" id="LXQA010078198">
    <property type="protein sequence ID" value="MCI10932.1"/>
    <property type="molecule type" value="Genomic_DNA"/>
</dbReference>
<accession>A0A392PGM3</accession>
<name>A0A392PGM3_9FABA</name>
<keyword evidence="2" id="KW-1185">Reference proteome</keyword>
<evidence type="ECO:0000313" key="2">
    <source>
        <dbReference type="Proteomes" id="UP000265520"/>
    </source>
</evidence>
<reference evidence="1 2" key="1">
    <citation type="journal article" date="2018" name="Front. Plant Sci.">
        <title>Red Clover (Trifolium pratense) and Zigzag Clover (T. medium) - A Picture of Genomic Similarities and Differences.</title>
        <authorList>
            <person name="Dluhosova J."/>
            <person name="Istvanek J."/>
            <person name="Nedelnik J."/>
            <person name="Repkova J."/>
        </authorList>
    </citation>
    <scope>NUCLEOTIDE SEQUENCE [LARGE SCALE GENOMIC DNA]</scope>
    <source>
        <strain evidence="2">cv. 10/8</strain>
        <tissue evidence="1">Leaf</tissue>
    </source>
</reference>
<sequence>MAESRELRSTPGAAEEALIVNFG</sequence>
<evidence type="ECO:0000313" key="1">
    <source>
        <dbReference type="EMBL" id="MCI10932.1"/>
    </source>
</evidence>
<organism evidence="1 2">
    <name type="scientific">Trifolium medium</name>
    <dbReference type="NCBI Taxonomy" id="97028"/>
    <lineage>
        <taxon>Eukaryota</taxon>
        <taxon>Viridiplantae</taxon>
        <taxon>Streptophyta</taxon>
        <taxon>Embryophyta</taxon>
        <taxon>Tracheophyta</taxon>
        <taxon>Spermatophyta</taxon>
        <taxon>Magnoliopsida</taxon>
        <taxon>eudicotyledons</taxon>
        <taxon>Gunneridae</taxon>
        <taxon>Pentapetalae</taxon>
        <taxon>rosids</taxon>
        <taxon>fabids</taxon>
        <taxon>Fabales</taxon>
        <taxon>Fabaceae</taxon>
        <taxon>Papilionoideae</taxon>
        <taxon>50 kb inversion clade</taxon>
        <taxon>NPAAA clade</taxon>
        <taxon>Hologalegina</taxon>
        <taxon>IRL clade</taxon>
        <taxon>Trifolieae</taxon>
        <taxon>Trifolium</taxon>
    </lineage>
</organism>
<dbReference type="AlphaFoldDB" id="A0A392PGM3"/>
<feature type="non-terminal residue" evidence="1">
    <location>
        <position position="23"/>
    </location>
</feature>